<feature type="transmembrane region" description="Helical" evidence="8">
    <location>
        <begin position="104"/>
        <end position="124"/>
    </location>
</feature>
<dbReference type="EMBL" id="JACVVK020000010">
    <property type="protein sequence ID" value="KAK7505439.1"/>
    <property type="molecule type" value="Genomic_DNA"/>
</dbReference>
<evidence type="ECO:0000256" key="5">
    <source>
        <dbReference type="ARBA" id="ARBA00023065"/>
    </source>
</evidence>
<reference evidence="10 11" key="1">
    <citation type="journal article" date="2023" name="Sci. Data">
        <title>Genome assembly of the Korean intertidal mud-creeper Batillaria attramentaria.</title>
        <authorList>
            <person name="Patra A.K."/>
            <person name="Ho P.T."/>
            <person name="Jun S."/>
            <person name="Lee S.J."/>
            <person name="Kim Y."/>
            <person name="Won Y.J."/>
        </authorList>
    </citation>
    <scope>NUCLEOTIDE SEQUENCE [LARGE SCALE GENOMIC DNA]</scope>
    <source>
        <strain evidence="10">Wonlab-2016</strain>
    </source>
</reference>
<protein>
    <recommendedName>
        <fullName evidence="9">Potassium channel domain-containing protein</fullName>
    </recommendedName>
</protein>
<sequence>KYPTVNYSELVLLLRKASLDGELTFYIINNKTHLDRWDFSGAFGFAISVVTTIVFLTPQTDPEKKCFVLFVFLNFRPGTVNLGAYRDCVYSFGNLAPHTMEGKVLCVIYALIGIPLMLLLLAGIGEKLMLLFKRIKRLNICSTQPQ</sequence>
<dbReference type="PANTHER" id="PTHR11003">
    <property type="entry name" value="POTASSIUM CHANNEL, SUBFAMILY K"/>
    <property type="match status" value="1"/>
</dbReference>
<gene>
    <name evidence="10" type="ORF">BaRGS_00003184</name>
</gene>
<evidence type="ECO:0000256" key="1">
    <source>
        <dbReference type="ARBA" id="ARBA00004141"/>
    </source>
</evidence>
<dbReference type="GO" id="GO:0016020">
    <property type="term" value="C:membrane"/>
    <property type="evidence" value="ECO:0007669"/>
    <property type="project" value="UniProtKB-SubCell"/>
</dbReference>
<proteinExistence type="predicted"/>
<comment type="subcellular location">
    <subcellularLocation>
        <location evidence="1">Membrane</location>
        <topology evidence="1">Multi-pass membrane protein</topology>
    </subcellularLocation>
</comment>
<feature type="transmembrane region" description="Helical" evidence="8">
    <location>
        <begin position="39"/>
        <end position="57"/>
    </location>
</feature>
<organism evidence="10 11">
    <name type="scientific">Batillaria attramentaria</name>
    <dbReference type="NCBI Taxonomy" id="370345"/>
    <lineage>
        <taxon>Eukaryota</taxon>
        <taxon>Metazoa</taxon>
        <taxon>Spiralia</taxon>
        <taxon>Lophotrochozoa</taxon>
        <taxon>Mollusca</taxon>
        <taxon>Gastropoda</taxon>
        <taxon>Caenogastropoda</taxon>
        <taxon>Sorbeoconcha</taxon>
        <taxon>Cerithioidea</taxon>
        <taxon>Batillariidae</taxon>
        <taxon>Batillaria</taxon>
    </lineage>
</organism>
<keyword evidence="11" id="KW-1185">Reference proteome</keyword>
<feature type="transmembrane region" description="Helical" evidence="8">
    <location>
        <begin position="66"/>
        <end position="84"/>
    </location>
</feature>
<keyword evidence="3 8" id="KW-0812">Transmembrane</keyword>
<dbReference type="AlphaFoldDB" id="A0ABD0M112"/>
<dbReference type="InterPro" id="IPR013099">
    <property type="entry name" value="K_chnl_dom"/>
</dbReference>
<dbReference type="Pfam" id="PF07885">
    <property type="entry name" value="Ion_trans_2"/>
    <property type="match status" value="1"/>
</dbReference>
<evidence type="ECO:0000259" key="9">
    <source>
        <dbReference type="Pfam" id="PF07885"/>
    </source>
</evidence>
<evidence type="ECO:0000256" key="7">
    <source>
        <dbReference type="ARBA" id="ARBA00023303"/>
    </source>
</evidence>
<keyword evidence="4 8" id="KW-1133">Transmembrane helix</keyword>
<comment type="caution">
    <text evidence="10">The sequence shown here is derived from an EMBL/GenBank/DDBJ whole genome shotgun (WGS) entry which is preliminary data.</text>
</comment>
<dbReference type="Proteomes" id="UP001519460">
    <property type="component" value="Unassembled WGS sequence"/>
</dbReference>
<evidence type="ECO:0000256" key="4">
    <source>
        <dbReference type="ARBA" id="ARBA00022989"/>
    </source>
</evidence>
<keyword evidence="7" id="KW-0407">Ion channel</keyword>
<dbReference type="SUPFAM" id="SSF81324">
    <property type="entry name" value="Voltage-gated potassium channels"/>
    <property type="match status" value="1"/>
</dbReference>
<feature type="non-terminal residue" evidence="10">
    <location>
        <position position="1"/>
    </location>
</feature>
<evidence type="ECO:0000256" key="8">
    <source>
        <dbReference type="SAM" id="Phobius"/>
    </source>
</evidence>
<evidence type="ECO:0000256" key="2">
    <source>
        <dbReference type="ARBA" id="ARBA00022448"/>
    </source>
</evidence>
<feature type="non-terminal residue" evidence="10">
    <location>
        <position position="146"/>
    </location>
</feature>
<dbReference type="InterPro" id="IPR003280">
    <property type="entry name" value="2pore_dom_K_chnl"/>
</dbReference>
<keyword evidence="5" id="KW-0406">Ion transport</keyword>
<accession>A0ABD0M112</accession>
<evidence type="ECO:0000313" key="10">
    <source>
        <dbReference type="EMBL" id="KAK7505439.1"/>
    </source>
</evidence>
<feature type="domain" description="Potassium channel" evidence="9">
    <location>
        <begin position="92"/>
        <end position="128"/>
    </location>
</feature>
<dbReference type="GO" id="GO:0034220">
    <property type="term" value="P:monoatomic ion transmembrane transport"/>
    <property type="evidence" value="ECO:0007669"/>
    <property type="project" value="UniProtKB-KW"/>
</dbReference>
<evidence type="ECO:0000313" key="11">
    <source>
        <dbReference type="Proteomes" id="UP001519460"/>
    </source>
</evidence>
<keyword evidence="6 8" id="KW-0472">Membrane</keyword>
<dbReference type="Gene3D" id="1.10.287.70">
    <property type="match status" value="1"/>
</dbReference>
<evidence type="ECO:0000256" key="3">
    <source>
        <dbReference type="ARBA" id="ARBA00022692"/>
    </source>
</evidence>
<evidence type="ECO:0000256" key="6">
    <source>
        <dbReference type="ARBA" id="ARBA00023136"/>
    </source>
</evidence>
<dbReference type="PANTHER" id="PTHR11003:SF334">
    <property type="entry name" value="FI03418P"/>
    <property type="match status" value="1"/>
</dbReference>
<name>A0ABD0M112_9CAEN</name>
<keyword evidence="2" id="KW-0813">Transport</keyword>